<dbReference type="InterPro" id="IPR002577">
    <property type="entry name" value="HTH_HxlR"/>
</dbReference>
<evidence type="ECO:0000313" key="5">
    <source>
        <dbReference type="EMBL" id="QBX56757.1"/>
    </source>
</evidence>
<dbReference type="Pfam" id="PF01638">
    <property type="entry name" value="HxlR"/>
    <property type="match status" value="1"/>
</dbReference>
<evidence type="ECO:0000259" key="4">
    <source>
        <dbReference type="PROSITE" id="PS51118"/>
    </source>
</evidence>
<proteinExistence type="predicted"/>
<dbReference type="PROSITE" id="PS51118">
    <property type="entry name" value="HTH_HXLR"/>
    <property type="match status" value="1"/>
</dbReference>
<accession>A0A4P7IK90</accession>
<evidence type="ECO:0000313" key="6">
    <source>
        <dbReference type="Proteomes" id="UP000294853"/>
    </source>
</evidence>
<gene>
    <name evidence="5" type="ORF">EXE58_15695</name>
</gene>
<feature type="domain" description="HTH hxlR-type" evidence="4">
    <location>
        <begin position="19"/>
        <end position="119"/>
    </location>
</feature>
<dbReference type="GO" id="GO:0003677">
    <property type="term" value="F:DNA binding"/>
    <property type="evidence" value="ECO:0007669"/>
    <property type="project" value="UniProtKB-KW"/>
</dbReference>
<dbReference type="AlphaFoldDB" id="A0A4P7IK90"/>
<dbReference type="SUPFAM" id="SSF46785">
    <property type="entry name" value="Winged helix' DNA-binding domain"/>
    <property type="match status" value="1"/>
</dbReference>
<evidence type="ECO:0000256" key="1">
    <source>
        <dbReference type="ARBA" id="ARBA00023015"/>
    </source>
</evidence>
<keyword evidence="6" id="KW-1185">Reference proteome</keyword>
<sequence length="163" mass="17607">MTQADGMSRLAVATPRSGCPINLTAELLGDRWSLLVLRDLAFGGPRHYRELLAGSTESIATNILSGRLRKLTAAGMLTKRADPTHAQRFDYCLAEPAIDFLPVLVAISMWASRWLPVDPSTTAIAEALDDGGPELQARFMDELRSEHLGGHAPTDGALRLSLA</sequence>
<evidence type="ECO:0000256" key="3">
    <source>
        <dbReference type="ARBA" id="ARBA00023163"/>
    </source>
</evidence>
<dbReference type="PANTHER" id="PTHR33204">
    <property type="entry name" value="TRANSCRIPTIONAL REGULATOR, MARR FAMILY"/>
    <property type="match status" value="1"/>
</dbReference>
<dbReference type="PANTHER" id="PTHR33204:SF37">
    <property type="entry name" value="HTH-TYPE TRANSCRIPTIONAL REGULATOR YODB"/>
    <property type="match status" value="1"/>
</dbReference>
<evidence type="ECO:0000256" key="2">
    <source>
        <dbReference type="ARBA" id="ARBA00023125"/>
    </source>
</evidence>
<dbReference type="InterPro" id="IPR036390">
    <property type="entry name" value="WH_DNA-bd_sf"/>
</dbReference>
<dbReference type="Proteomes" id="UP000294853">
    <property type="component" value="Chromosome"/>
</dbReference>
<organism evidence="5 6">
    <name type="scientific">Nocardioides seonyuensis</name>
    <dbReference type="NCBI Taxonomy" id="2518371"/>
    <lineage>
        <taxon>Bacteria</taxon>
        <taxon>Bacillati</taxon>
        <taxon>Actinomycetota</taxon>
        <taxon>Actinomycetes</taxon>
        <taxon>Propionibacteriales</taxon>
        <taxon>Nocardioidaceae</taxon>
        <taxon>Nocardioides</taxon>
    </lineage>
</organism>
<name>A0A4P7IK90_9ACTN</name>
<keyword evidence="2" id="KW-0238">DNA-binding</keyword>
<dbReference type="KEGG" id="nsn:EXE58_15695"/>
<keyword evidence="3" id="KW-0804">Transcription</keyword>
<dbReference type="OrthoDB" id="9792527at2"/>
<dbReference type="InterPro" id="IPR036388">
    <property type="entry name" value="WH-like_DNA-bd_sf"/>
</dbReference>
<dbReference type="Gene3D" id="1.10.10.10">
    <property type="entry name" value="Winged helix-like DNA-binding domain superfamily/Winged helix DNA-binding domain"/>
    <property type="match status" value="1"/>
</dbReference>
<dbReference type="RefSeq" id="WP_135268742.1">
    <property type="nucleotide sequence ID" value="NZ_CP038436.1"/>
</dbReference>
<dbReference type="EMBL" id="CP038436">
    <property type="protein sequence ID" value="QBX56757.1"/>
    <property type="molecule type" value="Genomic_DNA"/>
</dbReference>
<keyword evidence="1" id="KW-0805">Transcription regulation</keyword>
<protein>
    <submittedName>
        <fullName evidence="5">Transcriptional regulator</fullName>
    </submittedName>
</protein>
<reference evidence="5 6" key="1">
    <citation type="submission" date="2019-03" db="EMBL/GenBank/DDBJ databases">
        <title>Three New Species of Nocardioides, Nocardioides euryhalodurans sp. nov., Nocardioides seonyuensis sp. nov. and Nocardioides eburneoflavus sp. nov. Iolated from Soil.</title>
        <authorList>
            <person name="Roh S.G."/>
            <person name="Lee C."/>
            <person name="Kim M.-K."/>
            <person name="Kim S.B."/>
        </authorList>
    </citation>
    <scope>NUCLEOTIDE SEQUENCE [LARGE SCALE GENOMIC DNA]</scope>
    <source>
        <strain evidence="5 6">MMS17-SY207-3</strain>
    </source>
</reference>